<evidence type="ECO:0000256" key="2">
    <source>
        <dbReference type="ARBA" id="ARBA00022737"/>
    </source>
</evidence>
<keyword evidence="2" id="KW-0677">Repeat</keyword>
<feature type="domain" description="BTB" evidence="3">
    <location>
        <begin position="515"/>
        <end position="579"/>
    </location>
</feature>
<dbReference type="PROSITE" id="PS50097">
    <property type="entry name" value="BTB"/>
    <property type="match status" value="1"/>
</dbReference>
<dbReference type="CDD" id="cd18186">
    <property type="entry name" value="BTB_POZ_ZBTB_KLHL-like"/>
    <property type="match status" value="1"/>
</dbReference>
<dbReference type="Proteomes" id="UP000688137">
    <property type="component" value="Unassembled WGS sequence"/>
</dbReference>
<name>A0A8S1KW92_PARPR</name>
<dbReference type="PANTHER" id="PTHR46093:SF18">
    <property type="entry name" value="FIBRONECTIN TYPE-III DOMAIN-CONTAINING PROTEIN"/>
    <property type="match status" value="1"/>
</dbReference>
<dbReference type="Pfam" id="PF24981">
    <property type="entry name" value="Beta-prop_ATRN-LZTR1"/>
    <property type="match status" value="1"/>
</dbReference>
<organism evidence="4 5">
    <name type="scientific">Paramecium primaurelia</name>
    <dbReference type="NCBI Taxonomy" id="5886"/>
    <lineage>
        <taxon>Eukaryota</taxon>
        <taxon>Sar</taxon>
        <taxon>Alveolata</taxon>
        <taxon>Ciliophora</taxon>
        <taxon>Intramacronucleata</taxon>
        <taxon>Oligohymenophorea</taxon>
        <taxon>Peniculida</taxon>
        <taxon>Parameciidae</taxon>
        <taxon>Paramecium</taxon>
    </lineage>
</organism>
<dbReference type="EMBL" id="CAJJDM010000027">
    <property type="protein sequence ID" value="CAD8059077.1"/>
    <property type="molecule type" value="Genomic_DNA"/>
</dbReference>
<dbReference type="CDD" id="cd14733">
    <property type="entry name" value="BACK"/>
    <property type="match status" value="1"/>
</dbReference>
<dbReference type="PANTHER" id="PTHR46093">
    <property type="entry name" value="ACYL-COA-BINDING DOMAIN-CONTAINING PROTEIN 5"/>
    <property type="match status" value="1"/>
</dbReference>
<keyword evidence="1" id="KW-0880">Kelch repeat</keyword>
<dbReference type="InterPro" id="IPR056737">
    <property type="entry name" value="Beta-prop_ATRN-MKLN-like"/>
</dbReference>
<accession>A0A8S1KW92</accession>
<dbReference type="SMART" id="SM00225">
    <property type="entry name" value="BTB"/>
    <property type="match status" value="1"/>
</dbReference>
<evidence type="ECO:0000313" key="5">
    <source>
        <dbReference type="Proteomes" id="UP000688137"/>
    </source>
</evidence>
<evidence type="ECO:0000256" key="1">
    <source>
        <dbReference type="ARBA" id="ARBA00022441"/>
    </source>
</evidence>
<protein>
    <recommendedName>
        <fullName evidence="3">BTB domain-containing protein</fullName>
    </recommendedName>
</protein>
<gene>
    <name evidence="4" type="ORF">PPRIM_AZ9-3.1.T0280220</name>
</gene>
<reference evidence="4" key="1">
    <citation type="submission" date="2021-01" db="EMBL/GenBank/DDBJ databases">
        <authorList>
            <consortium name="Genoscope - CEA"/>
            <person name="William W."/>
        </authorList>
    </citation>
    <scope>NUCLEOTIDE SEQUENCE</scope>
</reference>
<keyword evidence="5" id="KW-1185">Reference proteome</keyword>
<sequence>MFQDNIWECVQQNGMPTPKSGHCCCVVANNFYVFGGQSNTEILNEFHRFNLEDKTWSKLKSDSQPNGRSSAGMCGVDDIKKIYLFGGTLLIVEKTSKNDLYEYDIQKNNWSILMTQTPGPFERYGHSMIISNYQIYIFGGVHYVKAQNRMNPEFLNDLWVFSLIDKIWKKLDLRAQIQPQARYRHTTAIIGNELYIIGGTTNQNRYGQIVKTDFTNMQWQYLELEALKNKSKKNLFKGRFGHACFVIENMVYIYSGMDDGLCDDALQLDVIQNKWKSKKFRGNIPTREFFSFAQTSNQLFIYGGRTQQNQRLNDLYVWNHNLRQEEQQYCTLRQEIYSLLEMNQNCSDLTIYTKSSTQYVLHKSFIQVRCPILLQFQNLQFSDILIQILIKYIYKAELALDLLSKVEIREALQFSAFIQDDLFATAIIQYFLIDCRGQSDYDFIEKELQQIQNKGNSSGQINFLLKSVLQILDYRKQKQFVNLFQQQRIIFNNITNQIIMKFYQDMRKLQYHSETDTVITAQDKQINVHSFILVARSEYFREMINFENGVIQQIQVDFDPQILQNIINYLYCGYQALQRQNEGNFDHLINAYKASNYFMLNNQTFLYLIQEGMAEFINKDNVYDLAELAEQLNATYLLYECCTYISENLKGVSLSDLRKLSKEVLIRVLEVIGQKQ</sequence>
<dbReference type="OMA" id="YLLYECC"/>
<comment type="caution">
    <text evidence="4">The sequence shown here is derived from an EMBL/GenBank/DDBJ whole genome shotgun (WGS) entry which is preliminary data.</text>
</comment>
<evidence type="ECO:0000313" key="4">
    <source>
        <dbReference type="EMBL" id="CAD8059077.1"/>
    </source>
</evidence>
<dbReference type="AlphaFoldDB" id="A0A8S1KW92"/>
<evidence type="ECO:0000259" key="3">
    <source>
        <dbReference type="PROSITE" id="PS50097"/>
    </source>
</evidence>
<dbReference type="InterPro" id="IPR000210">
    <property type="entry name" value="BTB/POZ_dom"/>
</dbReference>
<dbReference type="Pfam" id="PF00651">
    <property type="entry name" value="BTB"/>
    <property type="match status" value="1"/>
</dbReference>
<proteinExistence type="predicted"/>